<reference evidence="1" key="1">
    <citation type="submission" date="2021-11" db="EMBL/GenBank/DDBJ databases">
        <title>BS-T2-15 a new species belonging to the Comamonadaceae family isolated from the soil of a French oak forest.</title>
        <authorList>
            <person name="Mieszkin S."/>
            <person name="Alain K."/>
        </authorList>
    </citation>
    <scope>NUCLEOTIDE SEQUENCE</scope>
    <source>
        <strain evidence="1">BS-T2-15</strain>
    </source>
</reference>
<accession>A0A9X1YLP1</accession>
<evidence type="ECO:0000313" key="1">
    <source>
        <dbReference type="EMBL" id="MCK9688256.1"/>
    </source>
</evidence>
<name>A0A9X1YLP1_9BURK</name>
<dbReference type="RefSeq" id="WP_275684291.1">
    <property type="nucleotide sequence ID" value="NZ_JAJLJH010000007.1"/>
</dbReference>
<gene>
    <name evidence="1" type="ORF">LPC04_21325</name>
</gene>
<organism evidence="1 2">
    <name type="scientific">Scleromatobacter humisilvae</name>
    <dbReference type="NCBI Taxonomy" id="2897159"/>
    <lineage>
        <taxon>Bacteria</taxon>
        <taxon>Pseudomonadati</taxon>
        <taxon>Pseudomonadota</taxon>
        <taxon>Betaproteobacteria</taxon>
        <taxon>Burkholderiales</taxon>
        <taxon>Sphaerotilaceae</taxon>
        <taxon>Scleromatobacter</taxon>
    </lineage>
</organism>
<comment type="caution">
    <text evidence="1">The sequence shown here is derived from an EMBL/GenBank/DDBJ whole genome shotgun (WGS) entry which is preliminary data.</text>
</comment>
<dbReference type="Proteomes" id="UP001139353">
    <property type="component" value="Unassembled WGS sequence"/>
</dbReference>
<protein>
    <submittedName>
        <fullName evidence="1">Uncharacterized protein</fullName>
    </submittedName>
</protein>
<dbReference type="AlphaFoldDB" id="A0A9X1YLP1"/>
<sequence>MRQIVVGTFDQQDSARAAIAALANDRFDPRRVHAIETRTPALDDEPEPPPPIVDDSVVDHLRNFFAGLFGVGHDVTAYAAAMRRGGAVVRVDVDDQPQAVRAELAFVKAGAIDITRRTSH</sequence>
<keyword evidence="2" id="KW-1185">Reference proteome</keyword>
<dbReference type="EMBL" id="JAJLJH010000007">
    <property type="protein sequence ID" value="MCK9688256.1"/>
    <property type="molecule type" value="Genomic_DNA"/>
</dbReference>
<proteinExistence type="predicted"/>
<evidence type="ECO:0000313" key="2">
    <source>
        <dbReference type="Proteomes" id="UP001139353"/>
    </source>
</evidence>